<reference evidence="1" key="1">
    <citation type="journal article" date="2004" name="Genome Res.">
        <title>The status, quality, and expansion of the NIH full-length cDNA project: the Mammalian Gene Collection (MGC).</title>
        <authorList>
            <consortium name="The MGC Project Team"/>
            <person name="Gerhard D.S."/>
            <person name="Wagner L."/>
            <person name="Feingold E.A."/>
            <person name="Shenmen C.M."/>
            <person name="Grouse L.H."/>
            <person name="Schuler G."/>
            <person name="Klein S.L."/>
            <person name="Old S."/>
            <person name="Rasooly R."/>
            <person name="Good P."/>
            <person name="Guyer M."/>
            <person name="Peck A.M."/>
            <person name="Derge J.G."/>
            <person name="Lipman D."/>
            <person name="Collins F.S."/>
            <person name="Jang W."/>
            <person name="Sherry S."/>
            <person name="Feolo M."/>
            <person name="Misquitta L."/>
            <person name="Lee E."/>
            <person name="Rotmistrovsky K."/>
            <person name="Greenhut S.F."/>
            <person name="Schaefer C.F."/>
            <person name="Buetow K."/>
            <person name="Bonner T.I."/>
            <person name="Haussler D."/>
            <person name="Kent J."/>
            <person name="Kiekhaus M."/>
            <person name="Furey T."/>
            <person name="Brent M."/>
            <person name="Prange C."/>
            <person name="Schreiber K."/>
            <person name="Shapiro N."/>
            <person name="Bhat N.K."/>
            <person name="Hopkins R.F."/>
            <person name="Hsie F."/>
            <person name="Driscoll T."/>
            <person name="Soares M.B."/>
            <person name="Casavant T.L."/>
            <person name="Scheetz T.E."/>
            <person name="Brown-stein M.J."/>
            <person name="Usdin T.B."/>
            <person name="Toshiyuki S."/>
            <person name="Carninci P."/>
            <person name="Piao Y."/>
            <person name="Dudekula D.B."/>
            <person name="Ko M.S."/>
            <person name="Kawakami K."/>
            <person name="Suzuki Y."/>
            <person name="Sugano S."/>
            <person name="Gruber C.E."/>
            <person name="Smith M.R."/>
            <person name="Simmons B."/>
            <person name="Moore T."/>
            <person name="Waterman R."/>
            <person name="Johnson S.L."/>
            <person name="Ruan Y."/>
            <person name="Wei C.L."/>
            <person name="Mathavan S."/>
            <person name="Gunaratne P.H."/>
            <person name="Wu J."/>
            <person name="Garcia A.M."/>
            <person name="Hulyk S.W."/>
            <person name="Fuh E."/>
            <person name="Yuan Y."/>
            <person name="Sneed A."/>
            <person name="Kowis C."/>
            <person name="Hodgson A."/>
            <person name="Muzny D.M."/>
            <person name="McPherson J."/>
            <person name="Gibbs R.A."/>
            <person name="Fahey J."/>
            <person name="Helton E."/>
            <person name="Ketteman M."/>
            <person name="Madan A."/>
            <person name="Rodrigues S."/>
            <person name="Sanchez A."/>
            <person name="Whiting M."/>
            <person name="Madari A."/>
            <person name="Young A.C."/>
            <person name="Wetherby K.D."/>
            <person name="Granite S.J."/>
            <person name="Kwong P.N."/>
            <person name="Brinkley C.P."/>
            <person name="Pearson R.L."/>
            <person name="Bouffard G.G."/>
            <person name="Blakesly R.W."/>
            <person name="Green E.D."/>
            <person name="Dickson M.C."/>
            <person name="Rodriguez A.C."/>
            <person name="Grimwood J."/>
            <person name="Schmutz J."/>
            <person name="Myers R.M."/>
            <person name="Butterfield Y.S."/>
            <person name="Griffith M."/>
            <person name="Griffith O.L."/>
            <person name="Krzywinski M.I."/>
            <person name="Liao N."/>
            <person name="Morin R."/>
            <person name="Morrin R."/>
            <person name="Palmquist D."/>
            <person name="Petrescu A.S."/>
            <person name="Skalska U."/>
            <person name="Smailus D.E."/>
            <person name="Stott J.M."/>
            <person name="Schnerch A."/>
            <person name="Schein J.E."/>
            <person name="Jones S.J."/>
            <person name="Holt R.A."/>
            <person name="Baross A."/>
            <person name="Marra M.A."/>
            <person name="Clifton S."/>
            <person name="Makowski K.A."/>
            <person name="Bosak S."/>
            <person name="Malek J."/>
        </authorList>
    </citation>
    <scope>NUCLEOTIDE SEQUENCE [LARGE SCALE MRNA]</scope>
    <source>
        <strain evidence="1">FVB/N</strain>
        <tissue evidence="1">Mammary tumor. Metallothionien-TGF alpha model. 10 month old virgin mouse. Taken by biopsy.</tissue>
    </source>
</reference>
<dbReference type="EMBL" id="BC004603">
    <property type="protein sequence ID" value="AAH04603.1"/>
    <property type="molecule type" value="mRNA"/>
</dbReference>
<dbReference type="AGR" id="MGI:1277182"/>
<dbReference type="AlphaFoldDB" id="Q99KK5"/>
<evidence type="ECO:0000313" key="1">
    <source>
        <dbReference type="EMBL" id="AAH04603.1"/>
    </source>
</evidence>
<dbReference type="MGI" id="MGI:1277182">
    <property type="gene designation" value="Cpsf4l"/>
</dbReference>
<proteinExistence type="evidence at transcript level"/>
<protein>
    <submittedName>
        <fullName evidence="1">Cpsf4l protein</fullName>
    </submittedName>
</protein>
<gene>
    <name evidence="1 2" type="primary">Cpsf4l</name>
</gene>
<name>Q99KK5_MOUSE</name>
<evidence type="ECO:0000313" key="2">
    <source>
        <dbReference type="MGI" id="MGI:1277182"/>
    </source>
</evidence>
<sequence length="43" mass="4807">MRVFPMEMLSKQGVTFPMKLGHITTPVERLSEVVRGLYAGGEI</sequence>
<accession>Q99KK5</accession>
<organism evidence="1">
    <name type="scientific">Mus musculus</name>
    <name type="common">Mouse</name>
    <dbReference type="NCBI Taxonomy" id="10090"/>
    <lineage>
        <taxon>Eukaryota</taxon>
        <taxon>Metazoa</taxon>
        <taxon>Chordata</taxon>
        <taxon>Craniata</taxon>
        <taxon>Vertebrata</taxon>
        <taxon>Euteleostomi</taxon>
        <taxon>Mammalia</taxon>
        <taxon>Eutheria</taxon>
        <taxon>Euarchontoglires</taxon>
        <taxon>Glires</taxon>
        <taxon>Rodentia</taxon>
        <taxon>Myomorpha</taxon>
        <taxon>Muroidea</taxon>
        <taxon>Muridae</taxon>
        <taxon>Murinae</taxon>
        <taxon>Mus</taxon>
        <taxon>Mus</taxon>
    </lineage>
</organism>